<dbReference type="SMART" id="SM00471">
    <property type="entry name" value="HDc"/>
    <property type="match status" value="1"/>
</dbReference>
<dbReference type="InterPro" id="IPR006675">
    <property type="entry name" value="HDIG_dom"/>
</dbReference>
<dbReference type="CDD" id="cd00077">
    <property type="entry name" value="HDc"/>
    <property type="match status" value="1"/>
</dbReference>
<dbReference type="PANTHER" id="PTHR43155">
    <property type="entry name" value="CYCLIC DI-GMP PHOSPHODIESTERASE PA4108-RELATED"/>
    <property type="match status" value="1"/>
</dbReference>
<keyword evidence="1" id="KW-0812">Transmembrane</keyword>
<dbReference type="InterPro" id="IPR037522">
    <property type="entry name" value="HD_GYP_dom"/>
</dbReference>
<evidence type="ECO:0000256" key="1">
    <source>
        <dbReference type="SAM" id="Phobius"/>
    </source>
</evidence>
<dbReference type="EMBL" id="DTKL01000062">
    <property type="protein sequence ID" value="HGY94970.1"/>
    <property type="molecule type" value="Genomic_DNA"/>
</dbReference>
<dbReference type="NCBIfam" id="TIGR00277">
    <property type="entry name" value="HDIG"/>
    <property type="match status" value="1"/>
</dbReference>
<dbReference type="PANTHER" id="PTHR43155:SF2">
    <property type="entry name" value="CYCLIC DI-GMP PHOSPHODIESTERASE PA4108"/>
    <property type="match status" value="1"/>
</dbReference>
<dbReference type="SUPFAM" id="SSF109604">
    <property type="entry name" value="HD-domain/PDEase-like"/>
    <property type="match status" value="1"/>
</dbReference>
<comment type="caution">
    <text evidence="3">The sequence shown here is derived from an EMBL/GenBank/DDBJ whole genome shotgun (WGS) entry which is preliminary data.</text>
</comment>
<evidence type="ECO:0000259" key="2">
    <source>
        <dbReference type="PROSITE" id="PS51832"/>
    </source>
</evidence>
<dbReference type="AlphaFoldDB" id="A0A7V4XTT8"/>
<protein>
    <submittedName>
        <fullName evidence="3">HD-GYP domain-containing protein</fullName>
    </submittedName>
</protein>
<name>A0A7V4XTT8_9BACT</name>
<organism evidence="3">
    <name type="scientific">Acidobacterium capsulatum</name>
    <dbReference type="NCBI Taxonomy" id="33075"/>
    <lineage>
        <taxon>Bacteria</taxon>
        <taxon>Pseudomonadati</taxon>
        <taxon>Acidobacteriota</taxon>
        <taxon>Terriglobia</taxon>
        <taxon>Terriglobales</taxon>
        <taxon>Acidobacteriaceae</taxon>
        <taxon>Acidobacterium</taxon>
    </lineage>
</organism>
<keyword evidence="1" id="KW-1133">Transmembrane helix</keyword>
<proteinExistence type="predicted"/>
<dbReference type="Pfam" id="PF13487">
    <property type="entry name" value="HD_5"/>
    <property type="match status" value="1"/>
</dbReference>
<evidence type="ECO:0000313" key="3">
    <source>
        <dbReference type="EMBL" id="HGY94970.1"/>
    </source>
</evidence>
<sequence length="335" mass="37607">MSSFRQSGTFVFLVSATALSLTALIPCVFYAEAVWMHVHPVWPRVLVGLLISLALGWLQAARFARKMSGFKRILMSGMLTGAVQDAEQQVRALRYSPFADIAEAWLATTNSLQHAYHDKQMQVWQQTQTLAELMRMFAKAVDERTPYLRGHSERVAAYAEQIAREMGLPTHETERVRLAALLHDIGSLGIDDQIMTKESTLTAEEFDSVKAHPLRGAAILRPIESLHDLIPGLEFHHEALDGSGYPYGVKADEIPLMARIIAVADSFDAMTTWRPYQAPMDPKYTIEVMERLAGKRYDPQVVAALHALVHRGAIVVPVTRPVFDQDPPRRLRLVR</sequence>
<reference evidence="3" key="1">
    <citation type="journal article" date="2020" name="mSystems">
        <title>Genome- and Community-Level Interaction Insights into Carbon Utilization and Element Cycling Functions of Hydrothermarchaeota in Hydrothermal Sediment.</title>
        <authorList>
            <person name="Zhou Z."/>
            <person name="Liu Y."/>
            <person name="Xu W."/>
            <person name="Pan J."/>
            <person name="Luo Z.H."/>
            <person name="Li M."/>
        </authorList>
    </citation>
    <scope>NUCLEOTIDE SEQUENCE [LARGE SCALE GENOMIC DNA]</scope>
    <source>
        <strain evidence="3">SpSt-855</strain>
    </source>
</reference>
<feature type="transmembrane region" description="Helical" evidence="1">
    <location>
        <begin position="41"/>
        <end position="64"/>
    </location>
</feature>
<feature type="domain" description="HD-GYP" evidence="2">
    <location>
        <begin position="126"/>
        <end position="321"/>
    </location>
</feature>
<dbReference type="PROSITE" id="PS51832">
    <property type="entry name" value="HD_GYP"/>
    <property type="match status" value="1"/>
</dbReference>
<keyword evidence="1" id="KW-0472">Membrane</keyword>
<gene>
    <name evidence="3" type="ORF">ENW50_09865</name>
</gene>
<dbReference type="InterPro" id="IPR003607">
    <property type="entry name" value="HD/PDEase_dom"/>
</dbReference>
<accession>A0A7V4XTT8</accession>
<dbReference type="Gene3D" id="1.10.3210.10">
    <property type="entry name" value="Hypothetical protein af1432"/>
    <property type="match status" value="1"/>
</dbReference>